<keyword evidence="2" id="KW-0175">Coiled coil</keyword>
<dbReference type="OrthoDB" id="676979at2759"/>
<dbReference type="Pfam" id="PF00226">
    <property type="entry name" value="DnaJ"/>
    <property type="match status" value="1"/>
</dbReference>
<dbReference type="CDD" id="cd06257">
    <property type="entry name" value="DnaJ"/>
    <property type="match status" value="1"/>
</dbReference>
<dbReference type="PANTHER" id="PTHR44144:SF1">
    <property type="entry name" value="DNAJ HOMOLOG SUBFAMILY C MEMBER 9"/>
    <property type="match status" value="1"/>
</dbReference>
<feature type="coiled-coil region" evidence="2">
    <location>
        <begin position="190"/>
        <end position="220"/>
    </location>
</feature>
<dbReference type="PROSITE" id="PS00636">
    <property type="entry name" value="DNAJ_1"/>
    <property type="match status" value="1"/>
</dbReference>
<keyword evidence="1" id="KW-0597">Phosphoprotein</keyword>
<evidence type="ECO:0000313" key="5">
    <source>
        <dbReference type="EnsemblMetazoa" id="XP_393383"/>
    </source>
</evidence>
<dbReference type="Gene3D" id="1.10.287.110">
    <property type="entry name" value="DnaJ domain"/>
    <property type="match status" value="1"/>
</dbReference>
<evidence type="ECO:0000313" key="7">
    <source>
        <dbReference type="RefSeq" id="XP_393383.3"/>
    </source>
</evidence>
<feature type="domain" description="J" evidence="4">
    <location>
        <begin position="16"/>
        <end position="83"/>
    </location>
</feature>
<dbReference type="InterPro" id="IPR036869">
    <property type="entry name" value="J_dom_sf"/>
</dbReference>
<proteinExistence type="predicted"/>
<accession>A0A8B9AZL0</accession>
<dbReference type="FunFam" id="1.10.287.110:FF:000035">
    <property type="entry name" value="DnaJ homolog subfamily C member 9"/>
    <property type="match status" value="1"/>
</dbReference>
<evidence type="ECO:0000256" key="2">
    <source>
        <dbReference type="SAM" id="Coils"/>
    </source>
</evidence>
<evidence type="ECO:0000256" key="1">
    <source>
        <dbReference type="ARBA" id="ARBA00022553"/>
    </source>
</evidence>
<feature type="region of interest" description="Disordered" evidence="3">
    <location>
        <begin position="250"/>
        <end position="284"/>
    </location>
</feature>
<feature type="compositionally biased region" description="Basic residues" evidence="3">
    <location>
        <begin position="275"/>
        <end position="284"/>
    </location>
</feature>
<dbReference type="InterPro" id="IPR052594">
    <property type="entry name" value="J_domain-containing_protein"/>
</dbReference>
<name>A0A7M7R7L1_APIME</name>
<dbReference type="GO" id="GO:0031072">
    <property type="term" value="F:heat shock protein binding"/>
    <property type="evidence" value="ECO:0007669"/>
    <property type="project" value="TreeGrafter"/>
</dbReference>
<reference evidence="7" key="2">
    <citation type="submission" date="2025-04" db="UniProtKB">
        <authorList>
            <consortium name="RefSeq"/>
        </authorList>
    </citation>
    <scope>IDENTIFICATION</scope>
    <source>
        <strain evidence="7">DH4</strain>
        <tissue evidence="7">Whole body</tissue>
    </source>
</reference>
<evidence type="ECO:0000313" key="6">
    <source>
        <dbReference type="Proteomes" id="UP000005203"/>
    </source>
</evidence>
<dbReference type="InterPro" id="IPR056453">
    <property type="entry name" value="HTH_DNAJC9"/>
</dbReference>
<dbReference type="PANTHER" id="PTHR44144">
    <property type="entry name" value="DNAJ HOMOLOG SUBFAMILY C MEMBER 9"/>
    <property type="match status" value="1"/>
</dbReference>
<dbReference type="AlphaFoldDB" id="A0A7M7R7L1"/>
<dbReference type="PROSITE" id="PS50076">
    <property type="entry name" value="DNAJ_2"/>
    <property type="match status" value="1"/>
</dbReference>
<gene>
    <name evidence="7" type="primary">LOC409892</name>
</gene>
<dbReference type="GO" id="GO:0005737">
    <property type="term" value="C:cytoplasm"/>
    <property type="evidence" value="ECO:0007669"/>
    <property type="project" value="TreeGrafter"/>
</dbReference>
<dbReference type="GO" id="GO:0005634">
    <property type="term" value="C:nucleus"/>
    <property type="evidence" value="ECO:0007669"/>
    <property type="project" value="TreeGrafter"/>
</dbReference>
<sequence length="284" mass="33133">MTSLLDLCEQYFGARDFYEVLKIPRTANDKQVKKAYHQLSLLVHPDRVEEDIKAEATEKFKVLGRIHSILSDNEKRKIYDQSGQYDEESEEIMMRNWADYWKSLFKKISVEDINNYEKNYKGSDIEINDLKRAYMDSKGDMDYILETVPFTNCDDEPRLHNIIQGLIEKGEVPEYKAFTQENDKKKQRRKRKWAKEAQEAERLNKMLKIENEENAAANNLALAIQNCNEARASQSDKFFDSLIDKYANMAKKSTTKKKNMSVKTAKSPKTSKSSKSPKKTKRKA</sequence>
<dbReference type="InterPro" id="IPR001623">
    <property type="entry name" value="DnaJ_domain"/>
</dbReference>
<reference evidence="5" key="1">
    <citation type="submission" date="2021-01" db="UniProtKB">
        <authorList>
            <consortium name="EnsemblMetazoa"/>
        </authorList>
    </citation>
    <scope>IDENTIFICATION</scope>
    <source>
        <strain evidence="5">DH4</strain>
    </source>
</reference>
<dbReference type="Pfam" id="PF23302">
    <property type="entry name" value="HTH_DNAJC9"/>
    <property type="match status" value="1"/>
</dbReference>
<dbReference type="SMART" id="SM00271">
    <property type="entry name" value="DnaJ"/>
    <property type="match status" value="1"/>
</dbReference>
<dbReference type="EnsemblMetazoa" id="XM_393383">
    <property type="protein sequence ID" value="XP_393383"/>
    <property type="gene ID" value="LOC409892"/>
</dbReference>
<accession>A0A7M7R7L1</accession>
<dbReference type="PRINTS" id="PR00625">
    <property type="entry name" value="JDOMAIN"/>
</dbReference>
<keyword evidence="6" id="KW-1185">Reference proteome</keyword>
<dbReference type="GeneID" id="409892"/>
<dbReference type="Proteomes" id="UP000005203">
    <property type="component" value="Linkage group LG12"/>
</dbReference>
<evidence type="ECO:0000259" key="4">
    <source>
        <dbReference type="PROSITE" id="PS50076"/>
    </source>
</evidence>
<dbReference type="RefSeq" id="XP_393383.3">
    <property type="nucleotide sequence ID" value="XM_393383.7"/>
</dbReference>
<dbReference type="SUPFAM" id="SSF46565">
    <property type="entry name" value="Chaperone J-domain"/>
    <property type="match status" value="1"/>
</dbReference>
<feature type="compositionally biased region" description="Low complexity" evidence="3">
    <location>
        <begin position="263"/>
        <end position="274"/>
    </location>
</feature>
<organism evidence="5">
    <name type="scientific">Apis mellifera</name>
    <name type="common">Honeybee</name>
    <dbReference type="NCBI Taxonomy" id="7460"/>
    <lineage>
        <taxon>Eukaryota</taxon>
        <taxon>Metazoa</taxon>
        <taxon>Ecdysozoa</taxon>
        <taxon>Arthropoda</taxon>
        <taxon>Hexapoda</taxon>
        <taxon>Insecta</taxon>
        <taxon>Pterygota</taxon>
        <taxon>Neoptera</taxon>
        <taxon>Endopterygota</taxon>
        <taxon>Hymenoptera</taxon>
        <taxon>Apocrita</taxon>
        <taxon>Aculeata</taxon>
        <taxon>Apoidea</taxon>
        <taxon>Anthophila</taxon>
        <taxon>Apidae</taxon>
        <taxon>Apis</taxon>
    </lineage>
</organism>
<protein>
    <submittedName>
        <fullName evidence="7">DnaJ homolog subfamily C member 9 isoform X2</fullName>
    </submittedName>
</protein>
<evidence type="ECO:0000256" key="3">
    <source>
        <dbReference type="SAM" id="MobiDB-lite"/>
    </source>
</evidence>
<dbReference type="InterPro" id="IPR018253">
    <property type="entry name" value="DnaJ_domain_CS"/>
</dbReference>